<dbReference type="InterPro" id="IPR025877">
    <property type="entry name" value="MobA-like_NTP_Trfase"/>
</dbReference>
<dbReference type="Proteomes" id="UP000664795">
    <property type="component" value="Unassembled WGS sequence"/>
</dbReference>
<proteinExistence type="predicted"/>
<dbReference type="GO" id="GO:0016779">
    <property type="term" value="F:nucleotidyltransferase activity"/>
    <property type="evidence" value="ECO:0007669"/>
    <property type="project" value="UniProtKB-ARBA"/>
</dbReference>
<accession>A0A939G389</accession>
<gene>
    <name evidence="2" type="ORF">J2I48_05245</name>
</gene>
<evidence type="ECO:0000313" key="2">
    <source>
        <dbReference type="EMBL" id="MBO0930388.1"/>
    </source>
</evidence>
<dbReference type="InterPro" id="IPR029044">
    <property type="entry name" value="Nucleotide-diphossugar_trans"/>
</dbReference>
<organism evidence="2 3">
    <name type="scientific">Fibrella aquatilis</name>
    <dbReference type="NCBI Taxonomy" id="2817059"/>
    <lineage>
        <taxon>Bacteria</taxon>
        <taxon>Pseudomonadati</taxon>
        <taxon>Bacteroidota</taxon>
        <taxon>Cytophagia</taxon>
        <taxon>Cytophagales</taxon>
        <taxon>Spirosomataceae</taxon>
        <taxon>Fibrella</taxon>
    </lineage>
</organism>
<dbReference type="AlphaFoldDB" id="A0A939G389"/>
<dbReference type="RefSeq" id="WP_207334353.1">
    <property type="nucleotide sequence ID" value="NZ_JAFMYU010000003.1"/>
</dbReference>
<dbReference type="Pfam" id="PF12804">
    <property type="entry name" value="NTP_transf_3"/>
    <property type="match status" value="1"/>
</dbReference>
<comment type="caution">
    <text evidence="2">The sequence shown here is derived from an EMBL/GenBank/DDBJ whole genome shotgun (WGS) entry which is preliminary data.</text>
</comment>
<sequence>MLTGIIILAAGSSKRFGGISKQLLSINGTSLVRHAAEVALAANLGGPVVVVLGDRREQVAPELDGLAVTLIDNPTHTDGVASSVKIGLAGLFLMEPRIDKFIIMPCDQPYVSAGLLQQLVVTQTETDKGIVATRYADQVHMPALFARRYAEPLAALTADKAPKWVIIKHKNDLAEVGFELAAIDLDLWTQVEALKKND</sequence>
<dbReference type="SUPFAM" id="SSF53448">
    <property type="entry name" value="Nucleotide-diphospho-sugar transferases"/>
    <property type="match status" value="1"/>
</dbReference>
<dbReference type="Gene3D" id="3.90.550.10">
    <property type="entry name" value="Spore Coat Polysaccharide Biosynthesis Protein SpsA, Chain A"/>
    <property type="match status" value="1"/>
</dbReference>
<evidence type="ECO:0000313" key="3">
    <source>
        <dbReference type="Proteomes" id="UP000664795"/>
    </source>
</evidence>
<keyword evidence="3" id="KW-1185">Reference proteome</keyword>
<dbReference type="PANTHER" id="PTHR43777:SF1">
    <property type="entry name" value="MOLYBDENUM COFACTOR CYTIDYLYLTRANSFERASE"/>
    <property type="match status" value="1"/>
</dbReference>
<dbReference type="EMBL" id="JAFMYU010000003">
    <property type="protein sequence ID" value="MBO0930388.1"/>
    <property type="molecule type" value="Genomic_DNA"/>
</dbReference>
<dbReference type="CDD" id="cd04182">
    <property type="entry name" value="GT_2_like_f"/>
    <property type="match status" value="1"/>
</dbReference>
<reference evidence="2 3" key="1">
    <citation type="submission" date="2021-03" db="EMBL/GenBank/DDBJ databases">
        <title>Fibrella sp. HMF5036 genome sequencing and assembly.</title>
        <authorList>
            <person name="Kang H."/>
            <person name="Kim H."/>
            <person name="Bae S."/>
            <person name="Joh K."/>
        </authorList>
    </citation>
    <scope>NUCLEOTIDE SEQUENCE [LARGE SCALE GENOMIC DNA]</scope>
    <source>
        <strain evidence="2 3">HMF5036</strain>
    </source>
</reference>
<feature type="domain" description="MobA-like NTP transferase" evidence="1">
    <location>
        <begin position="6"/>
        <end position="166"/>
    </location>
</feature>
<name>A0A939G389_9BACT</name>
<evidence type="ECO:0000259" key="1">
    <source>
        <dbReference type="Pfam" id="PF12804"/>
    </source>
</evidence>
<dbReference type="PANTHER" id="PTHR43777">
    <property type="entry name" value="MOLYBDENUM COFACTOR CYTIDYLYLTRANSFERASE"/>
    <property type="match status" value="1"/>
</dbReference>
<protein>
    <submittedName>
        <fullName evidence="2">Nucleotidyltransferase family protein</fullName>
    </submittedName>
</protein>